<feature type="region of interest" description="Disordered" evidence="1">
    <location>
        <begin position="37"/>
        <end position="82"/>
    </location>
</feature>
<keyword evidence="3" id="KW-1185">Reference proteome</keyword>
<evidence type="ECO:0000313" key="2">
    <source>
        <dbReference type="EMBL" id="RPA84247.1"/>
    </source>
</evidence>
<evidence type="ECO:0000256" key="1">
    <source>
        <dbReference type="SAM" id="MobiDB-lite"/>
    </source>
</evidence>
<reference evidence="2 3" key="1">
    <citation type="journal article" date="2018" name="Nat. Ecol. Evol.">
        <title>Pezizomycetes genomes reveal the molecular basis of ectomycorrhizal truffle lifestyle.</title>
        <authorList>
            <person name="Murat C."/>
            <person name="Payen T."/>
            <person name="Noel B."/>
            <person name="Kuo A."/>
            <person name="Morin E."/>
            <person name="Chen J."/>
            <person name="Kohler A."/>
            <person name="Krizsan K."/>
            <person name="Balestrini R."/>
            <person name="Da Silva C."/>
            <person name="Montanini B."/>
            <person name="Hainaut M."/>
            <person name="Levati E."/>
            <person name="Barry K.W."/>
            <person name="Belfiori B."/>
            <person name="Cichocki N."/>
            <person name="Clum A."/>
            <person name="Dockter R.B."/>
            <person name="Fauchery L."/>
            <person name="Guy J."/>
            <person name="Iotti M."/>
            <person name="Le Tacon F."/>
            <person name="Lindquist E.A."/>
            <person name="Lipzen A."/>
            <person name="Malagnac F."/>
            <person name="Mello A."/>
            <person name="Molinier V."/>
            <person name="Miyauchi S."/>
            <person name="Poulain J."/>
            <person name="Riccioni C."/>
            <person name="Rubini A."/>
            <person name="Sitrit Y."/>
            <person name="Splivallo R."/>
            <person name="Traeger S."/>
            <person name="Wang M."/>
            <person name="Zifcakova L."/>
            <person name="Wipf D."/>
            <person name="Zambonelli A."/>
            <person name="Paolocci F."/>
            <person name="Nowrousian M."/>
            <person name="Ottonello S."/>
            <person name="Baldrian P."/>
            <person name="Spatafora J.W."/>
            <person name="Henrissat B."/>
            <person name="Nagy L.G."/>
            <person name="Aury J.M."/>
            <person name="Wincker P."/>
            <person name="Grigoriev I.V."/>
            <person name="Bonfante P."/>
            <person name="Martin F.M."/>
        </authorList>
    </citation>
    <scope>NUCLEOTIDE SEQUENCE [LARGE SCALE GENOMIC DNA]</scope>
    <source>
        <strain evidence="2 3">RN42</strain>
    </source>
</reference>
<evidence type="ECO:0000313" key="3">
    <source>
        <dbReference type="Proteomes" id="UP000275078"/>
    </source>
</evidence>
<sequence length="226" mass="24918">MNCFLVRISPTNTCLRGERPNLSQHRSPLIEIPAERYQSPTPHMPDPVASQGVPSSPASNQPQALPRSMGIPKVSVTSQRPRSPFSRTFIHKIATGHAPTISPVSSRYPKLQYSTLPSSRIFLRIIIHHPRTFLRPQATTRNQPGFPLVALPNTHPPGNLHLTTQSNVLPYGENMGADAHVCVLFVQCSPDQREQMSYAVRAVECTGCLQVSITSYIPEKRVASGL</sequence>
<accession>A0A3N4IFM4</accession>
<gene>
    <name evidence="2" type="ORF">BJ508DRAFT_43289</name>
</gene>
<organism evidence="2 3">
    <name type="scientific">Ascobolus immersus RN42</name>
    <dbReference type="NCBI Taxonomy" id="1160509"/>
    <lineage>
        <taxon>Eukaryota</taxon>
        <taxon>Fungi</taxon>
        <taxon>Dikarya</taxon>
        <taxon>Ascomycota</taxon>
        <taxon>Pezizomycotina</taxon>
        <taxon>Pezizomycetes</taxon>
        <taxon>Pezizales</taxon>
        <taxon>Ascobolaceae</taxon>
        <taxon>Ascobolus</taxon>
    </lineage>
</organism>
<dbReference type="Proteomes" id="UP000275078">
    <property type="component" value="Unassembled WGS sequence"/>
</dbReference>
<protein>
    <submittedName>
        <fullName evidence="2">Uncharacterized protein</fullName>
    </submittedName>
</protein>
<proteinExistence type="predicted"/>
<feature type="compositionally biased region" description="Polar residues" evidence="1">
    <location>
        <begin position="52"/>
        <end position="63"/>
    </location>
</feature>
<name>A0A3N4IFM4_ASCIM</name>
<dbReference type="AlphaFoldDB" id="A0A3N4IFM4"/>
<dbReference type="EMBL" id="ML119660">
    <property type="protein sequence ID" value="RPA84247.1"/>
    <property type="molecule type" value="Genomic_DNA"/>
</dbReference>